<comment type="caution">
    <text evidence="1">The sequence shown here is derived from an EMBL/GenBank/DDBJ whole genome shotgun (WGS) entry which is preliminary data.</text>
</comment>
<evidence type="ECO:0000313" key="1">
    <source>
        <dbReference type="EMBL" id="KAH7930551.1"/>
    </source>
</evidence>
<protein>
    <submittedName>
        <fullName evidence="1">Uncharacterized protein</fullName>
    </submittedName>
</protein>
<dbReference type="Proteomes" id="UP000790709">
    <property type="component" value="Unassembled WGS sequence"/>
</dbReference>
<reference evidence="1" key="1">
    <citation type="journal article" date="2021" name="New Phytol.">
        <title>Evolutionary innovations through gain and loss of genes in the ectomycorrhizal Boletales.</title>
        <authorList>
            <person name="Wu G."/>
            <person name="Miyauchi S."/>
            <person name="Morin E."/>
            <person name="Kuo A."/>
            <person name="Drula E."/>
            <person name="Varga T."/>
            <person name="Kohler A."/>
            <person name="Feng B."/>
            <person name="Cao Y."/>
            <person name="Lipzen A."/>
            <person name="Daum C."/>
            <person name="Hundley H."/>
            <person name="Pangilinan J."/>
            <person name="Johnson J."/>
            <person name="Barry K."/>
            <person name="LaButti K."/>
            <person name="Ng V."/>
            <person name="Ahrendt S."/>
            <person name="Min B."/>
            <person name="Choi I.G."/>
            <person name="Park H."/>
            <person name="Plett J.M."/>
            <person name="Magnuson J."/>
            <person name="Spatafora J.W."/>
            <person name="Nagy L.G."/>
            <person name="Henrissat B."/>
            <person name="Grigoriev I.V."/>
            <person name="Yang Z.L."/>
            <person name="Xu J."/>
            <person name="Martin F.M."/>
        </authorList>
    </citation>
    <scope>NUCLEOTIDE SEQUENCE</scope>
    <source>
        <strain evidence="1">KUC20120723A-06</strain>
    </source>
</reference>
<name>A0ACB8BY80_9AGAM</name>
<organism evidence="1 2">
    <name type="scientific">Leucogyrophana mollusca</name>
    <dbReference type="NCBI Taxonomy" id="85980"/>
    <lineage>
        <taxon>Eukaryota</taxon>
        <taxon>Fungi</taxon>
        <taxon>Dikarya</taxon>
        <taxon>Basidiomycota</taxon>
        <taxon>Agaricomycotina</taxon>
        <taxon>Agaricomycetes</taxon>
        <taxon>Agaricomycetidae</taxon>
        <taxon>Boletales</taxon>
        <taxon>Boletales incertae sedis</taxon>
        <taxon>Leucogyrophana</taxon>
    </lineage>
</organism>
<evidence type="ECO:0000313" key="2">
    <source>
        <dbReference type="Proteomes" id="UP000790709"/>
    </source>
</evidence>
<dbReference type="EMBL" id="MU266331">
    <property type="protein sequence ID" value="KAH7930551.1"/>
    <property type="molecule type" value="Genomic_DNA"/>
</dbReference>
<proteinExistence type="predicted"/>
<accession>A0ACB8BY80</accession>
<sequence length="385" mass="42915">MQTTPEPSSSRLKRSRSATQEPMDDELPEVPKLTGQIILEVFTHRSLRLACDARFRDNERLTVLGQQVLDMITTQLLFFRKPNLKVQDIRTQKRMLLADDTIDIWSKLYRMRDELRCDPQFLPKLEMPEQGRLLFHAYLGAVFEQHGLNVVQEWIGALLRLSTNLLDNNEMSELGPRATQTAQPTKRIKLEDTSTMMQTTPTASASTTHYNPYAQPALPPGPPPPRPPSPPRSLPNPLAPAQPNIAFLPLFNQTAVHRGVAVNYMATFSGPPHAGLWTISCVVNGIEKGKGTAASKQLAKEQAARVAYYAMGWAPRESLRVCHPPSDVTSTRLPQGARVRILAWCKPFIGEEATLWCVLMRVLLGQIPTTVSPENMAVCARGALL</sequence>
<keyword evidence="2" id="KW-1185">Reference proteome</keyword>
<gene>
    <name evidence="1" type="ORF">BV22DRAFT_1139526</name>
</gene>